<reference evidence="1 2" key="1">
    <citation type="submission" date="2015-04" db="EMBL/GenBank/DDBJ databases">
        <authorList>
            <person name="Syromyatnikov M.Y."/>
            <person name="Popov V.N."/>
        </authorList>
    </citation>
    <scope>NUCLEOTIDE SEQUENCE [LARGE SCALE GENOMIC DNA]</scope>
</reference>
<accession>A0A1J1J7A1</accession>
<sequence length="140" mass="16192">MIEFCLHSIVILIRNFASLYYPPTHTPQKGNKGKIPKTWFLRAIYVFAHNDCYEWFSDSRMPLETINNCQINNNNFCSMIYEVIPYMLNLGITSTLRKGLQSPTICGFLARLVSEIKNNTLGCSFMKNKMSLKDLKPQDK</sequence>
<protein>
    <submittedName>
        <fullName evidence="1">CLUMA_CG021147, isoform A</fullName>
    </submittedName>
</protein>
<dbReference type="AlphaFoldDB" id="A0A1J1J7A1"/>
<gene>
    <name evidence="1" type="ORF">CLUMA_CG021147</name>
</gene>
<organism evidence="1 2">
    <name type="scientific">Clunio marinus</name>
    <dbReference type="NCBI Taxonomy" id="568069"/>
    <lineage>
        <taxon>Eukaryota</taxon>
        <taxon>Metazoa</taxon>
        <taxon>Ecdysozoa</taxon>
        <taxon>Arthropoda</taxon>
        <taxon>Hexapoda</taxon>
        <taxon>Insecta</taxon>
        <taxon>Pterygota</taxon>
        <taxon>Neoptera</taxon>
        <taxon>Endopterygota</taxon>
        <taxon>Diptera</taxon>
        <taxon>Nematocera</taxon>
        <taxon>Chironomoidea</taxon>
        <taxon>Chironomidae</taxon>
        <taxon>Clunio</taxon>
    </lineage>
</organism>
<evidence type="ECO:0000313" key="2">
    <source>
        <dbReference type="Proteomes" id="UP000183832"/>
    </source>
</evidence>
<proteinExistence type="predicted"/>
<name>A0A1J1J7A1_9DIPT</name>
<keyword evidence="2" id="KW-1185">Reference proteome</keyword>
<evidence type="ECO:0000313" key="1">
    <source>
        <dbReference type="EMBL" id="CRL08275.1"/>
    </source>
</evidence>
<dbReference type="EMBL" id="CVRI01000074">
    <property type="protein sequence ID" value="CRL08275.1"/>
    <property type="molecule type" value="Genomic_DNA"/>
</dbReference>
<dbReference type="Proteomes" id="UP000183832">
    <property type="component" value="Unassembled WGS sequence"/>
</dbReference>